<dbReference type="AlphaFoldDB" id="A0A0L0MYE4"/>
<dbReference type="STRING" id="1163406.A0A0L0MYE4"/>
<dbReference type="SUPFAM" id="SSF56112">
    <property type="entry name" value="Protein kinase-like (PK-like)"/>
    <property type="match status" value="1"/>
</dbReference>
<feature type="region of interest" description="Disordered" evidence="1">
    <location>
        <begin position="31"/>
        <end position="53"/>
    </location>
</feature>
<keyword evidence="3" id="KW-1185">Reference proteome</keyword>
<dbReference type="PANTHER" id="PTHR21310">
    <property type="entry name" value="AMINOGLYCOSIDE PHOSPHOTRANSFERASE-RELATED-RELATED"/>
    <property type="match status" value="1"/>
</dbReference>
<dbReference type="EMBL" id="LFRF01000048">
    <property type="protein sequence ID" value="KND86811.1"/>
    <property type="molecule type" value="Genomic_DNA"/>
</dbReference>
<name>A0A0L0MYE4_TOLOC</name>
<comment type="caution">
    <text evidence="2">The sequence shown here is derived from an EMBL/GenBank/DDBJ whole genome shotgun (WGS) entry which is preliminary data.</text>
</comment>
<evidence type="ECO:0000256" key="1">
    <source>
        <dbReference type="SAM" id="MobiDB-lite"/>
    </source>
</evidence>
<evidence type="ECO:0008006" key="4">
    <source>
        <dbReference type="Google" id="ProtNLM"/>
    </source>
</evidence>
<evidence type="ECO:0000313" key="3">
    <source>
        <dbReference type="Proteomes" id="UP000036947"/>
    </source>
</evidence>
<dbReference type="InterPro" id="IPR011009">
    <property type="entry name" value="Kinase-like_dom_sf"/>
</dbReference>
<sequence>MPFVLRRFALAQWSSRMLCWSTPHGLLVTDRDQHKAAKQSRPAPQQYDEKAEESIASIDEDDDYSQDYHCPPFPLAPEKIDERVEEFIASIDKGAVCRLASHITGQGNGSFNVCFFTRFDDGTTWVVGIPLEPVIEGGWTKVQSEVATMRYIKLKTTIPIPRVHAYDQSTQLTKAGSSTTTFMISDFIPGQNLRFDDIKNATEER</sequence>
<gene>
    <name evidence="2" type="ORF">TOPH_08580</name>
</gene>
<dbReference type="Proteomes" id="UP000036947">
    <property type="component" value="Unassembled WGS sequence"/>
</dbReference>
<proteinExistence type="predicted"/>
<evidence type="ECO:0000313" key="2">
    <source>
        <dbReference type="EMBL" id="KND86811.1"/>
    </source>
</evidence>
<protein>
    <recommendedName>
        <fullName evidence="4">Aminoglycoside phosphotransferase domain-containing protein</fullName>
    </recommendedName>
</protein>
<dbReference type="OrthoDB" id="10003767at2759"/>
<reference evidence="2 3" key="1">
    <citation type="journal article" date="2015" name="BMC Genomics">
        <title>The genome of the truffle-parasite Tolypocladium ophioglossoides and the evolution of antifungal peptaibiotics.</title>
        <authorList>
            <person name="Quandt C.A."/>
            <person name="Bushley K.E."/>
            <person name="Spatafora J.W."/>
        </authorList>
    </citation>
    <scope>NUCLEOTIDE SEQUENCE [LARGE SCALE GENOMIC DNA]</scope>
    <source>
        <strain evidence="2 3">CBS 100239</strain>
    </source>
</reference>
<dbReference type="PANTHER" id="PTHR21310:SF37">
    <property type="entry name" value="AMINOGLYCOSIDE PHOSPHOTRANSFERASE DOMAIN-CONTAINING PROTEIN"/>
    <property type="match status" value="1"/>
</dbReference>
<organism evidence="2 3">
    <name type="scientific">Tolypocladium ophioglossoides (strain CBS 100239)</name>
    <name type="common">Snaketongue truffleclub</name>
    <name type="synonym">Elaphocordyceps ophioglossoides</name>
    <dbReference type="NCBI Taxonomy" id="1163406"/>
    <lineage>
        <taxon>Eukaryota</taxon>
        <taxon>Fungi</taxon>
        <taxon>Dikarya</taxon>
        <taxon>Ascomycota</taxon>
        <taxon>Pezizomycotina</taxon>
        <taxon>Sordariomycetes</taxon>
        <taxon>Hypocreomycetidae</taxon>
        <taxon>Hypocreales</taxon>
        <taxon>Ophiocordycipitaceae</taxon>
        <taxon>Tolypocladium</taxon>
    </lineage>
</organism>
<accession>A0A0L0MYE4</accession>
<dbReference type="InterPro" id="IPR051678">
    <property type="entry name" value="AGP_Transferase"/>
</dbReference>